<keyword evidence="1" id="KW-0732">Signal</keyword>
<reference evidence="2 3" key="1">
    <citation type="submission" date="2018-03" db="EMBL/GenBank/DDBJ databases">
        <title>Genomic Encyclopedia of Archaeal and Bacterial Type Strains, Phase II (KMG-II): from individual species to whole genera.</title>
        <authorList>
            <person name="Goeker M."/>
        </authorList>
    </citation>
    <scope>NUCLEOTIDE SEQUENCE [LARGE SCALE GENOMIC DNA]</scope>
    <source>
        <strain evidence="2 3">DSM 43146</strain>
    </source>
</reference>
<sequence length="364" mass="37701">MHSVALRRRRWTGAALVAASLTLAFPAAASPAAAVSAGGLPAAAVPVMGGDRLTVGGPGVLVDLKGAGSVTFDVSAGRRLTVLAQRRTLTAADNTDLVIRRGGTRVAEGTLITTWSSVSLDFTAPAAGTYTVDIRPRAADRGTVLLSLAGAATGSLSPRGPAHLVTIARPGERAFLTFAATSGQRLTLVARRGTISQDEYTNLEVRGPSGGVATAGAVGYEADHRTLDFDVTETGTHTVEVNPDTDRTGTLTLQLAGTVTARLTPGRPTSLRLAQAGERAFVTFTAAESEQFRLTIRRGTLTTAEPTRLRVRTPIGLDVVHAELNATRPSAVLAFSASAGTYTVEIDPDGLDAGTLTLDLRKTP</sequence>
<organism evidence="2 3">
    <name type="scientific">Actinoplanes italicus</name>
    <dbReference type="NCBI Taxonomy" id="113567"/>
    <lineage>
        <taxon>Bacteria</taxon>
        <taxon>Bacillati</taxon>
        <taxon>Actinomycetota</taxon>
        <taxon>Actinomycetes</taxon>
        <taxon>Micromonosporales</taxon>
        <taxon>Micromonosporaceae</taxon>
        <taxon>Actinoplanes</taxon>
    </lineage>
</organism>
<gene>
    <name evidence="2" type="ORF">CLV67_102619</name>
</gene>
<keyword evidence="3" id="KW-1185">Reference proteome</keyword>
<dbReference type="Proteomes" id="UP000239415">
    <property type="component" value="Unassembled WGS sequence"/>
</dbReference>
<name>A0A2T0KMH8_9ACTN</name>
<protein>
    <recommendedName>
        <fullName evidence="4">Pre-peptidase</fullName>
    </recommendedName>
</protein>
<proteinExistence type="predicted"/>
<dbReference type="Gene3D" id="2.60.120.380">
    <property type="match status" value="1"/>
</dbReference>
<comment type="caution">
    <text evidence="2">The sequence shown here is derived from an EMBL/GenBank/DDBJ whole genome shotgun (WGS) entry which is preliminary data.</text>
</comment>
<accession>A0A2T0KMH8</accession>
<dbReference type="EMBL" id="PVMZ01000002">
    <property type="protein sequence ID" value="PRX24839.1"/>
    <property type="molecule type" value="Genomic_DNA"/>
</dbReference>
<feature type="chain" id="PRO_5039589941" description="Pre-peptidase" evidence="1">
    <location>
        <begin position="30"/>
        <end position="364"/>
    </location>
</feature>
<dbReference type="AlphaFoldDB" id="A0A2T0KMH8"/>
<feature type="signal peptide" evidence="1">
    <location>
        <begin position="1"/>
        <end position="29"/>
    </location>
</feature>
<evidence type="ECO:0000256" key="1">
    <source>
        <dbReference type="SAM" id="SignalP"/>
    </source>
</evidence>
<evidence type="ECO:0000313" key="2">
    <source>
        <dbReference type="EMBL" id="PRX24839.1"/>
    </source>
</evidence>
<evidence type="ECO:0008006" key="4">
    <source>
        <dbReference type="Google" id="ProtNLM"/>
    </source>
</evidence>
<evidence type="ECO:0000313" key="3">
    <source>
        <dbReference type="Proteomes" id="UP000239415"/>
    </source>
</evidence>